<gene>
    <name evidence="2" type="ORF">CSX01_10585</name>
</gene>
<evidence type="ECO:0000313" key="2">
    <source>
        <dbReference type="EMBL" id="PHU34356.1"/>
    </source>
</evidence>
<sequence length="164" mass="19209">MTENIKIRKIEKSEIELALNIYNSNKEFLIHHLGKECVDEEFLINEIDEMVAHGFTSNIVSIEDEPVGIIDYLLNDEGYVYLSLLMLSRENQKKGLGKKVYSSFENMVRNYGANTIRIDVVDDYENNVIPFWKKMGFARKRHDELTWGDKKSRVSVMRKDLKSR</sequence>
<dbReference type="SUPFAM" id="SSF55729">
    <property type="entry name" value="Acyl-CoA N-acyltransferases (Nat)"/>
    <property type="match status" value="1"/>
</dbReference>
<dbReference type="RefSeq" id="WP_099392372.1">
    <property type="nucleotide sequence ID" value="NZ_PDYF01000026.1"/>
</dbReference>
<dbReference type="EMBL" id="PDYF01000026">
    <property type="protein sequence ID" value="PHU34356.1"/>
    <property type="molecule type" value="Genomic_DNA"/>
</dbReference>
<dbReference type="Pfam" id="PF00583">
    <property type="entry name" value="Acetyltransf_1"/>
    <property type="match status" value="1"/>
</dbReference>
<dbReference type="InterPro" id="IPR016181">
    <property type="entry name" value="Acyl_CoA_acyltransferase"/>
</dbReference>
<organism evidence="2 3">
    <name type="scientific">Pseudobutyrivibrio ruminis</name>
    <dbReference type="NCBI Taxonomy" id="46206"/>
    <lineage>
        <taxon>Bacteria</taxon>
        <taxon>Bacillati</taxon>
        <taxon>Bacillota</taxon>
        <taxon>Clostridia</taxon>
        <taxon>Lachnospirales</taxon>
        <taxon>Lachnospiraceae</taxon>
        <taxon>Pseudobutyrivibrio</taxon>
    </lineage>
</organism>
<evidence type="ECO:0000313" key="3">
    <source>
        <dbReference type="Proteomes" id="UP000225889"/>
    </source>
</evidence>
<evidence type="ECO:0000259" key="1">
    <source>
        <dbReference type="PROSITE" id="PS51186"/>
    </source>
</evidence>
<dbReference type="InterPro" id="IPR000182">
    <property type="entry name" value="GNAT_dom"/>
</dbReference>
<reference evidence="2 3" key="2">
    <citation type="submission" date="2017-10" db="EMBL/GenBank/DDBJ databases">
        <authorList>
            <person name="Banno H."/>
            <person name="Chua N.-H."/>
        </authorList>
    </citation>
    <scope>NUCLEOTIDE SEQUENCE [LARGE SCALE GENOMIC DNA]</scope>
    <source>
        <strain evidence="2 3">JK626</strain>
    </source>
</reference>
<keyword evidence="2" id="KW-0808">Transferase</keyword>
<name>A0A2G3DTJ2_9FIRM</name>
<accession>A0A2G3DTJ2</accession>
<proteinExistence type="predicted"/>
<dbReference type="GO" id="GO:0016747">
    <property type="term" value="F:acyltransferase activity, transferring groups other than amino-acyl groups"/>
    <property type="evidence" value="ECO:0007669"/>
    <property type="project" value="InterPro"/>
</dbReference>
<dbReference type="Gene3D" id="3.40.630.30">
    <property type="match status" value="1"/>
</dbReference>
<dbReference type="Proteomes" id="UP000225889">
    <property type="component" value="Unassembled WGS sequence"/>
</dbReference>
<comment type="caution">
    <text evidence="2">The sequence shown here is derived from an EMBL/GenBank/DDBJ whole genome shotgun (WGS) entry which is preliminary data.</text>
</comment>
<dbReference type="AlphaFoldDB" id="A0A2G3DTJ2"/>
<protein>
    <submittedName>
        <fullName evidence="2">GNAT family N-acetyltransferase</fullName>
    </submittedName>
</protein>
<dbReference type="PROSITE" id="PS51186">
    <property type="entry name" value="GNAT"/>
    <property type="match status" value="1"/>
</dbReference>
<reference evidence="2 3" key="1">
    <citation type="submission" date="2017-10" db="EMBL/GenBank/DDBJ databases">
        <title>Resolving the taxonomy of Roseburia spp., Eubacterium rectale and Agathobacter spp. through phylogenomic analysis.</title>
        <authorList>
            <person name="Sheridan P.O."/>
            <person name="Walker A.W."/>
            <person name="Duncan S.H."/>
            <person name="Scott K.P."/>
            <person name="Toole P.W.O."/>
            <person name="Luis P."/>
            <person name="Flint H.J."/>
        </authorList>
    </citation>
    <scope>NUCLEOTIDE SEQUENCE [LARGE SCALE GENOMIC DNA]</scope>
    <source>
        <strain evidence="2 3">JK626</strain>
    </source>
</reference>
<feature type="domain" description="N-acetyltransferase" evidence="1">
    <location>
        <begin position="5"/>
        <end position="162"/>
    </location>
</feature>
<dbReference type="CDD" id="cd04301">
    <property type="entry name" value="NAT_SF"/>
    <property type="match status" value="1"/>
</dbReference>